<name>A0A6C0J0T6_9ZZZZ</name>
<sequence length="399" mass="46254">MNNIYEPNDSFSFEKIKISKPVSILGGNYFIRFALDNNPLYIQPPKCKTKQGFLKAGKKYYTDLVFTNADDEFIRWMENLENVCHQHLFQNREKWFESDMELHDIENYFTSPLKIYKTGKFYLARVNVISNMGVPNLTIYNENNTIVPIEDINDKTDVITILELKGIKCTTTSFQIEMEMKQMLTVKPVELFNKCIIKMPTQSSVSNNELNEILPEIITPYNVGNNIDSNDTNMIEDGKSIEESNNNENLVKMDVNEDININTDVTVDEEIIVDADINDDNKVIIDTDIQVNEETNNKNEEIDNNENSEDIITVPNQNNELEEVEIHLDELPEDSNINIKESNEVYYEMYREACRKAKIARDLALSSYLEAKRIKNTYMLEDITDSDDSDLEQESEMVE</sequence>
<dbReference type="AlphaFoldDB" id="A0A6C0J0T6"/>
<protein>
    <submittedName>
        <fullName evidence="1">Uncharacterized protein</fullName>
    </submittedName>
</protein>
<proteinExistence type="predicted"/>
<evidence type="ECO:0000313" key="1">
    <source>
        <dbReference type="EMBL" id="QHT99248.1"/>
    </source>
</evidence>
<reference evidence="1" key="1">
    <citation type="journal article" date="2020" name="Nature">
        <title>Giant virus diversity and host interactions through global metagenomics.</title>
        <authorList>
            <person name="Schulz F."/>
            <person name="Roux S."/>
            <person name="Paez-Espino D."/>
            <person name="Jungbluth S."/>
            <person name="Walsh D.A."/>
            <person name="Denef V.J."/>
            <person name="McMahon K.D."/>
            <person name="Konstantinidis K.T."/>
            <person name="Eloe-Fadrosh E.A."/>
            <person name="Kyrpides N.C."/>
            <person name="Woyke T."/>
        </authorList>
    </citation>
    <scope>NUCLEOTIDE SEQUENCE</scope>
    <source>
        <strain evidence="1">GVMAG-M-3300025699-48</strain>
    </source>
</reference>
<organism evidence="1">
    <name type="scientific">viral metagenome</name>
    <dbReference type="NCBI Taxonomy" id="1070528"/>
    <lineage>
        <taxon>unclassified sequences</taxon>
        <taxon>metagenomes</taxon>
        <taxon>organismal metagenomes</taxon>
    </lineage>
</organism>
<dbReference type="EMBL" id="MN740306">
    <property type="protein sequence ID" value="QHT99248.1"/>
    <property type="molecule type" value="Genomic_DNA"/>
</dbReference>
<accession>A0A6C0J0T6</accession>